<feature type="compositionally biased region" description="Basic and acidic residues" evidence="1">
    <location>
        <begin position="290"/>
        <end position="304"/>
    </location>
</feature>
<dbReference type="OrthoDB" id="10673349at2759"/>
<dbReference type="EMBL" id="KN847910">
    <property type="protein sequence ID" value="KIR38597.1"/>
    <property type="molecule type" value="Genomic_DNA"/>
</dbReference>
<dbReference type="Proteomes" id="UP000053392">
    <property type="component" value="Unassembled WGS sequence"/>
</dbReference>
<proteinExistence type="predicted"/>
<feature type="compositionally biased region" description="Basic and acidic residues" evidence="1">
    <location>
        <begin position="450"/>
        <end position="474"/>
    </location>
</feature>
<feature type="compositionally biased region" description="Acidic residues" evidence="1">
    <location>
        <begin position="397"/>
        <end position="408"/>
    </location>
</feature>
<feature type="compositionally biased region" description="Basic and acidic residues" evidence="1">
    <location>
        <begin position="368"/>
        <end position="395"/>
    </location>
</feature>
<feature type="region of interest" description="Disordered" evidence="1">
    <location>
        <begin position="165"/>
        <end position="547"/>
    </location>
</feature>
<accession>A0A0D0SZE0</accession>
<dbReference type="AlphaFoldDB" id="A0A0D0SZE0"/>
<reference evidence="2 3" key="1">
    <citation type="submission" date="2015-01" db="EMBL/GenBank/DDBJ databases">
        <title>The Genome Sequence of Cryptococcus gattii Ram5.</title>
        <authorList>
            <consortium name="The Broad Institute Genomics Platform"/>
            <person name="Cuomo C."/>
            <person name="Litvintseva A."/>
            <person name="Chen Y."/>
            <person name="Heitman J."/>
            <person name="Sun S."/>
            <person name="Springer D."/>
            <person name="Dromer F."/>
            <person name="Young S."/>
            <person name="Zeng Q."/>
            <person name="Gargeya S."/>
            <person name="Abouelleil A."/>
            <person name="Alvarado L."/>
            <person name="Chapman S.B."/>
            <person name="Gainer-Dewar J."/>
            <person name="Goldberg J."/>
            <person name="Griggs A."/>
            <person name="Gujja S."/>
            <person name="Hansen M."/>
            <person name="Howarth C."/>
            <person name="Imamovic A."/>
            <person name="Larimer J."/>
            <person name="Murphy C."/>
            <person name="Naylor J."/>
            <person name="Pearson M."/>
            <person name="Priest M."/>
            <person name="Roberts A."/>
            <person name="Saif S."/>
            <person name="Shea T."/>
            <person name="Sykes S."/>
            <person name="Wortman J."/>
            <person name="Nusbaum C."/>
            <person name="Birren B."/>
        </authorList>
    </citation>
    <scope>NUCLEOTIDE SEQUENCE [LARGE SCALE GENOMIC DNA]</scope>
    <source>
        <strain evidence="2 3">Ram5</strain>
    </source>
</reference>
<organism evidence="2 3">
    <name type="scientific">Cryptococcus deuterogattii Ram5</name>
    <dbReference type="NCBI Taxonomy" id="1296110"/>
    <lineage>
        <taxon>Eukaryota</taxon>
        <taxon>Fungi</taxon>
        <taxon>Dikarya</taxon>
        <taxon>Basidiomycota</taxon>
        <taxon>Agaricomycotina</taxon>
        <taxon>Tremellomycetes</taxon>
        <taxon>Tremellales</taxon>
        <taxon>Cryptococcaceae</taxon>
        <taxon>Cryptococcus</taxon>
        <taxon>Cryptococcus gattii species complex</taxon>
    </lineage>
</organism>
<gene>
    <name evidence="2" type="ORF">I313_05711</name>
</gene>
<protein>
    <submittedName>
        <fullName evidence="2">Uncharacterized protein</fullName>
    </submittedName>
</protein>
<dbReference type="HOGENOM" id="CLU_033826_0_0_1"/>
<name>A0A0D0SZE0_9TREE</name>
<feature type="compositionally biased region" description="Polar residues" evidence="1">
    <location>
        <begin position="429"/>
        <end position="445"/>
    </location>
</feature>
<evidence type="ECO:0000256" key="1">
    <source>
        <dbReference type="SAM" id="MobiDB-lite"/>
    </source>
</evidence>
<keyword evidence="3" id="KW-1185">Reference proteome</keyword>
<feature type="compositionally biased region" description="Polar residues" evidence="1">
    <location>
        <begin position="165"/>
        <end position="177"/>
    </location>
</feature>
<evidence type="ECO:0000313" key="3">
    <source>
        <dbReference type="Proteomes" id="UP000053392"/>
    </source>
</evidence>
<feature type="compositionally biased region" description="Basic and acidic residues" evidence="1">
    <location>
        <begin position="234"/>
        <end position="250"/>
    </location>
</feature>
<sequence>MTLKSPADGQIIAAIIEILDKVPQPHPAFNAPAFSFNHLAYNLHVSPSKLSLNHTINLVRPLAETLFDRPREPVVKFLRKGLGTEVWVVFETVSFYPEKWRAEHGEEKKEMARFVNEASSIGWTFSLPRPPARGRDKGCSLEPPAFYLPDVNFASEELKAANFNTNLSGNDQYTPSVSLPKRMKDGSPEESVFPSFSLDNNERRGLNSAEISLPPNLSTGRLQVPYERMSQITSKDKSKDVNRQRGEKMVKNNQSFLWDPSGLRIRDSNGSKDEEEEDQYNPYEASYSGKSDKLRDCITDDRVNRTNGRQDGSEGGVFGLQQSKGKGDFLKGGRSTAMLMTVEQGESEKEKEKSYVGCGRESFVVKNKNGEGGKKSDGEEEVAEKIIRGRERNDGSNESEDQEEEEGAQADHSSDGNGGLEREEEPISAASSGSKRNDQLTQNETADGDENQRENEIQEEIGEKEKEKRVREGKTGVGEWTQTHRCKHGREKDHEVAAKKRSGKGRKLEERHKGRHKQRRRSSSSSLPSPKKEKKKRQNKEDGLESPFTPWFQVAFEGLPFGPDVPGGADAIKLTLTLSFGFGIAFDVGRPDYSV</sequence>
<feature type="compositionally biased region" description="Basic residues" evidence="1">
    <location>
        <begin position="513"/>
        <end position="522"/>
    </location>
</feature>
<evidence type="ECO:0000313" key="2">
    <source>
        <dbReference type="EMBL" id="KIR38597.1"/>
    </source>
</evidence>